<evidence type="ECO:0000313" key="3">
    <source>
        <dbReference type="EMBL" id="VDK76128.1"/>
    </source>
</evidence>
<sequence>MNVGGSKMLSLDVFSTFTNLPVVETINYLYDVIQDNNYQIVMPMNTRKELLTQCTPNVQLLCNSQFYTHIDGVAMRSSFGQFLANVLIGKIEKISLSDTINDLTFFGRYVDDISFRDLNADTDALVAKFNSINPSLKFSAETEVDDETAFLDVLLKWEDDGSIRRRVFQKKTWTGQYTNLHSYVPLNIKRNLVQELAARVRQICCPASAETELPQLQHTSIGNGNPERLILKNIDQRSKRLPFLGIATSNLVRRRLRIAITSALAAANLGCSSRTFPSYDWGSKDRFSLKATSVCIYCFTCFRGAGYIGRTKRRLEKSVVYRTPANMFKGLRQRMLVTAKAMAILLATPVLYCQKTLTKPLPFRGRHRLLVAIAFCTHLLVAVAHRTRRTRRSRLLAQTVIVRSGHSAPKSDSY</sequence>
<dbReference type="OrthoDB" id="6248590at2759"/>
<dbReference type="AlphaFoldDB" id="A0A3P6UB09"/>
<organism evidence="3 4">
    <name type="scientific">Dibothriocephalus latus</name>
    <name type="common">Fish tapeworm</name>
    <name type="synonym">Diphyllobothrium latum</name>
    <dbReference type="NCBI Taxonomy" id="60516"/>
    <lineage>
        <taxon>Eukaryota</taxon>
        <taxon>Metazoa</taxon>
        <taxon>Spiralia</taxon>
        <taxon>Lophotrochozoa</taxon>
        <taxon>Platyhelminthes</taxon>
        <taxon>Cestoda</taxon>
        <taxon>Eucestoda</taxon>
        <taxon>Diphyllobothriidea</taxon>
        <taxon>Diphyllobothriidae</taxon>
        <taxon>Dibothriocephalus</taxon>
    </lineage>
</organism>
<keyword evidence="1" id="KW-0472">Membrane</keyword>
<proteinExistence type="predicted"/>
<feature type="domain" description="Helix-turn-helix" evidence="2">
    <location>
        <begin position="176"/>
        <end position="234"/>
    </location>
</feature>
<evidence type="ECO:0000259" key="2">
    <source>
        <dbReference type="Pfam" id="PF26215"/>
    </source>
</evidence>
<keyword evidence="4" id="KW-1185">Reference proteome</keyword>
<dbReference type="PANTHER" id="PTHR21301:SF10">
    <property type="entry name" value="REVERSE TRANSCRIPTASE DOMAIN-CONTAINING PROTEIN"/>
    <property type="match status" value="1"/>
</dbReference>
<feature type="transmembrane region" description="Helical" evidence="1">
    <location>
        <begin position="367"/>
        <end position="384"/>
    </location>
</feature>
<dbReference type="Proteomes" id="UP000281553">
    <property type="component" value="Unassembled WGS sequence"/>
</dbReference>
<evidence type="ECO:0000313" key="4">
    <source>
        <dbReference type="Proteomes" id="UP000281553"/>
    </source>
</evidence>
<feature type="transmembrane region" description="Helical" evidence="1">
    <location>
        <begin position="288"/>
        <end position="308"/>
    </location>
</feature>
<evidence type="ECO:0000256" key="1">
    <source>
        <dbReference type="SAM" id="Phobius"/>
    </source>
</evidence>
<accession>A0A3P6UB09</accession>
<gene>
    <name evidence="3" type="ORF">DILT_LOCUS2722</name>
</gene>
<dbReference type="EMBL" id="UYRU01042533">
    <property type="protein sequence ID" value="VDK76128.1"/>
    <property type="molecule type" value="Genomic_DNA"/>
</dbReference>
<dbReference type="PANTHER" id="PTHR21301">
    <property type="entry name" value="REVERSE TRANSCRIPTASE"/>
    <property type="match status" value="1"/>
</dbReference>
<keyword evidence="1" id="KW-0812">Transmembrane</keyword>
<feature type="transmembrane region" description="Helical" evidence="1">
    <location>
        <begin position="335"/>
        <end position="352"/>
    </location>
</feature>
<keyword evidence="1" id="KW-1133">Transmembrane helix</keyword>
<dbReference type="Pfam" id="PF26215">
    <property type="entry name" value="HTH_animal"/>
    <property type="match status" value="1"/>
</dbReference>
<reference evidence="3 4" key="1">
    <citation type="submission" date="2018-11" db="EMBL/GenBank/DDBJ databases">
        <authorList>
            <consortium name="Pathogen Informatics"/>
        </authorList>
    </citation>
    <scope>NUCLEOTIDE SEQUENCE [LARGE SCALE GENOMIC DNA]</scope>
</reference>
<name>A0A3P6UB09_DIBLA</name>
<protein>
    <recommendedName>
        <fullName evidence="2">Helix-turn-helix domain-containing protein</fullName>
    </recommendedName>
</protein>
<dbReference type="InterPro" id="IPR058912">
    <property type="entry name" value="HTH_animal"/>
</dbReference>